<dbReference type="Pfam" id="PF01476">
    <property type="entry name" value="LysM"/>
    <property type="match status" value="1"/>
</dbReference>
<dbReference type="RefSeq" id="WP_013637740.1">
    <property type="nucleotide sequence ID" value="NC_015185.1"/>
</dbReference>
<keyword evidence="3" id="KW-1185">Reference proteome</keyword>
<feature type="domain" description="LysM" evidence="1">
    <location>
        <begin position="40"/>
        <end position="87"/>
    </location>
</feature>
<dbReference type="SMART" id="SM00257">
    <property type="entry name" value="LysM"/>
    <property type="match status" value="1"/>
</dbReference>
<evidence type="ECO:0000313" key="3">
    <source>
        <dbReference type="Proteomes" id="UP000007102"/>
    </source>
</evidence>
<dbReference type="InParanoid" id="F0S0X6"/>
<reference evidence="2 3" key="1">
    <citation type="journal article" date="2011" name="Stand. Genomic Sci.">
        <title>Complete genome sequence of the thermophilic sulfur-reducer Desulfurobacterium thermolithotrophum type strain (BSA(T)) from a deep-sea hydrothermal vent.</title>
        <authorList>
            <person name="Goker M."/>
            <person name="Daligault H."/>
            <person name="Mwirichia R."/>
            <person name="Lapidus A."/>
            <person name="Lucas S."/>
            <person name="Deshpande S."/>
            <person name="Pagani I."/>
            <person name="Tapia R."/>
            <person name="Cheng J.F."/>
            <person name="Goodwin L."/>
            <person name="Pitluck S."/>
            <person name="Liolios K."/>
            <person name="Ivanova N."/>
            <person name="Mavromatis K."/>
            <person name="Mikhailova N."/>
            <person name="Pati A."/>
            <person name="Chen A."/>
            <person name="Palaniappan K."/>
            <person name="Han C."/>
            <person name="Land M."/>
            <person name="Hauser L."/>
            <person name="Pan C."/>
            <person name="Brambilla E.M."/>
            <person name="Rohde M."/>
            <person name="Spring S."/>
            <person name="Sikorski J."/>
            <person name="Wirth R."/>
            <person name="Detter J.C."/>
            <person name="Woyke T."/>
            <person name="Bristow J."/>
            <person name="Eisen J.A."/>
            <person name="Markowitz V."/>
            <person name="Hugenholtz P."/>
            <person name="Kyrpides N.C."/>
            <person name="Klenk H.P."/>
        </authorList>
    </citation>
    <scope>NUCLEOTIDE SEQUENCE [LARGE SCALE GENOMIC DNA]</scope>
    <source>
        <strain evidence="3">DSM 11699 / BSA</strain>
    </source>
</reference>
<dbReference type="eggNOG" id="COG1388">
    <property type="taxonomic scope" value="Bacteria"/>
</dbReference>
<dbReference type="PROSITE" id="PS51782">
    <property type="entry name" value="LYSM"/>
    <property type="match status" value="1"/>
</dbReference>
<dbReference type="Gene3D" id="3.10.350.10">
    <property type="entry name" value="LysM domain"/>
    <property type="match status" value="1"/>
</dbReference>
<protein>
    <submittedName>
        <fullName evidence="2">Peptidoglycan-binding lysin domain</fullName>
    </submittedName>
</protein>
<name>F0S0X6_DESTD</name>
<sequence length="399" mass="45143">MVRISLLIFFLFTKLVFAQVYEIKIIKHIKEEKLSNQSVIIYKVKRGDTLSGIISKLGLSPNILDKVIKLNKIKNPNLIYAGQKLKLPIGKKGKFLDKRRRKIKESILPAVSMLGGKVEKKGSLFLKNGKVDFKKNPKISINGREYILDFDNGLNKEIKDELSSLGIKVITSQELKKLLEKLIESNFGVIEKNGKLILGIKDVLTYRYDYLSYDATTGNRVIINLKRDTPTELVNLLKSYNIRVLQPEGKELEGKEGKLKILTGGGIEKISELLKIVTGEKGVFKEDGIEFAKNHLFIAFDFLDPERKVKLELNGYKVVILTGNFLKDLENILSSIPIVNKRINLMVVEPPGSNGERSKLEVPGLLISTEKGDWFVVDYVDKPEEIPYLRSKGVNLIVY</sequence>
<dbReference type="STRING" id="868864.Dester_0122"/>
<accession>F0S0X6</accession>
<dbReference type="EMBL" id="CP002543">
    <property type="protein sequence ID" value="ADY72780.1"/>
    <property type="molecule type" value="Genomic_DNA"/>
</dbReference>
<dbReference type="SUPFAM" id="SSF54106">
    <property type="entry name" value="LysM domain"/>
    <property type="match status" value="1"/>
</dbReference>
<gene>
    <name evidence="2" type="ordered locus">Dester_0122</name>
</gene>
<dbReference type="OrthoDB" id="9787225at2"/>
<dbReference type="KEGG" id="dte:Dester_0122"/>
<proteinExistence type="predicted"/>
<dbReference type="HOGENOM" id="CLU_690243_0_0_0"/>
<evidence type="ECO:0000259" key="1">
    <source>
        <dbReference type="PROSITE" id="PS51782"/>
    </source>
</evidence>
<dbReference type="InterPro" id="IPR018392">
    <property type="entry name" value="LysM"/>
</dbReference>
<dbReference type="CDD" id="cd00118">
    <property type="entry name" value="LysM"/>
    <property type="match status" value="1"/>
</dbReference>
<dbReference type="InterPro" id="IPR036779">
    <property type="entry name" value="LysM_dom_sf"/>
</dbReference>
<dbReference type="Proteomes" id="UP000007102">
    <property type="component" value="Chromosome"/>
</dbReference>
<reference evidence="3" key="2">
    <citation type="submission" date="2011-02" db="EMBL/GenBank/DDBJ databases">
        <title>The complete genome of Desulfurobacterium thermolithotrophum DSM 11699.</title>
        <authorList>
            <consortium name="US DOE Joint Genome Institute (JGI-PGF)"/>
            <person name="Lucas S."/>
            <person name="Copeland A."/>
            <person name="Lapidus A."/>
            <person name="Bruce D."/>
            <person name="Goodwin L."/>
            <person name="Pitluck S."/>
            <person name="Kyrpides N."/>
            <person name="Mavromatis K."/>
            <person name="Pagani I."/>
            <person name="Ivanova N."/>
            <person name="Mikhailova N."/>
            <person name="Daligault H."/>
            <person name="Detter J.C."/>
            <person name="Tapia R."/>
            <person name="Han C."/>
            <person name="Land M."/>
            <person name="Hauser L."/>
            <person name="Markowitz V."/>
            <person name="Cheng J.-F."/>
            <person name="Hugenholtz P."/>
            <person name="Woyke T."/>
            <person name="Wu D."/>
            <person name="Spring S."/>
            <person name="Brambilla E."/>
            <person name="Klenk H.-P."/>
            <person name="Eisen J.A."/>
        </authorList>
    </citation>
    <scope>NUCLEOTIDE SEQUENCE [LARGE SCALE GENOMIC DNA]</scope>
    <source>
        <strain evidence="3">DSM 11699 / BSA</strain>
    </source>
</reference>
<dbReference type="AlphaFoldDB" id="F0S0X6"/>
<organism evidence="2 3">
    <name type="scientific">Desulfurobacterium thermolithotrophum (strain DSM 11699 / BSA)</name>
    <dbReference type="NCBI Taxonomy" id="868864"/>
    <lineage>
        <taxon>Bacteria</taxon>
        <taxon>Pseudomonadati</taxon>
        <taxon>Aquificota</taxon>
        <taxon>Aquificia</taxon>
        <taxon>Desulfurobacteriales</taxon>
        <taxon>Desulfurobacteriaceae</taxon>
        <taxon>Desulfurobacterium</taxon>
    </lineage>
</organism>
<evidence type="ECO:0000313" key="2">
    <source>
        <dbReference type="EMBL" id="ADY72780.1"/>
    </source>
</evidence>